<gene>
    <name evidence="2" type="ORF">F2P56_024225</name>
</gene>
<evidence type="ECO:0000256" key="1">
    <source>
        <dbReference type="SAM" id="Phobius"/>
    </source>
</evidence>
<evidence type="ECO:0000313" key="3">
    <source>
        <dbReference type="Proteomes" id="UP000619265"/>
    </source>
</evidence>
<keyword evidence="1" id="KW-1133">Transmembrane helix</keyword>
<sequence length="108" mass="10851">MAAASSVVVAVVARVIPVVGSGTWQGTAGVAVVLAVAVVVARAFLVGLSVILLGIAATMSFPGGSAVAVAEEEAAVSTVGNKDTLPKNALTSLDYEEKRVIVHILSFF</sequence>
<reference evidence="2" key="2">
    <citation type="submission" date="2020-03" db="EMBL/GenBank/DDBJ databases">
        <title>Walnut 2.0.</title>
        <authorList>
            <person name="Marrano A."/>
            <person name="Britton M."/>
            <person name="Zimin A.V."/>
            <person name="Zaini P.A."/>
            <person name="Workman R."/>
            <person name="Puiu D."/>
            <person name="Bianco L."/>
            <person name="Allen B.J."/>
            <person name="Troggio M."/>
            <person name="Leslie C.A."/>
            <person name="Timp W."/>
            <person name="Dendekar A."/>
            <person name="Salzberg S.L."/>
            <person name="Neale D.B."/>
        </authorList>
    </citation>
    <scope>NUCLEOTIDE SEQUENCE</scope>
    <source>
        <tissue evidence="2">Leaves</tissue>
    </source>
</reference>
<feature type="transmembrane region" description="Helical" evidence="1">
    <location>
        <begin position="31"/>
        <end position="55"/>
    </location>
</feature>
<name>A0A833X9C1_JUGRE</name>
<evidence type="ECO:0000313" key="2">
    <source>
        <dbReference type="EMBL" id="KAF5454570.1"/>
    </source>
</evidence>
<protein>
    <submittedName>
        <fullName evidence="2">Uncharacterized protein</fullName>
    </submittedName>
</protein>
<keyword evidence="1" id="KW-0472">Membrane</keyword>
<proteinExistence type="predicted"/>
<reference evidence="2" key="1">
    <citation type="submission" date="2015-10" db="EMBL/GenBank/DDBJ databases">
        <authorList>
            <person name="Martinez-Garcia P.J."/>
            <person name="Crepeau M.W."/>
            <person name="Puiu D."/>
            <person name="Gonzalez-Ibeas D."/>
            <person name="Whalen J."/>
            <person name="Stevens K."/>
            <person name="Paul R."/>
            <person name="Butterfield T."/>
            <person name="Britton M."/>
            <person name="Reagan R."/>
            <person name="Chakraborty S."/>
            <person name="Walawage S.L."/>
            <person name="Vasquez-Gross H.A."/>
            <person name="Cardeno C."/>
            <person name="Famula R."/>
            <person name="Pratt K."/>
            <person name="Kuruganti S."/>
            <person name="Aradhya M.K."/>
            <person name="Leslie C.A."/>
            <person name="Dandekar A.M."/>
            <person name="Salzberg S.L."/>
            <person name="Wegrzyn J.L."/>
            <person name="Langley C.H."/>
            <person name="Neale D.B."/>
        </authorList>
    </citation>
    <scope>NUCLEOTIDE SEQUENCE</scope>
    <source>
        <tissue evidence="2">Leaves</tissue>
    </source>
</reference>
<dbReference type="Proteomes" id="UP000619265">
    <property type="component" value="Unassembled WGS sequence"/>
</dbReference>
<organism evidence="2 3">
    <name type="scientific">Juglans regia</name>
    <name type="common">English walnut</name>
    <dbReference type="NCBI Taxonomy" id="51240"/>
    <lineage>
        <taxon>Eukaryota</taxon>
        <taxon>Viridiplantae</taxon>
        <taxon>Streptophyta</taxon>
        <taxon>Embryophyta</taxon>
        <taxon>Tracheophyta</taxon>
        <taxon>Spermatophyta</taxon>
        <taxon>Magnoliopsida</taxon>
        <taxon>eudicotyledons</taxon>
        <taxon>Gunneridae</taxon>
        <taxon>Pentapetalae</taxon>
        <taxon>rosids</taxon>
        <taxon>fabids</taxon>
        <taxon>Fagales</taxon>
        <taxon>Juglandaceae</taxon>
        <taxon>Juglans</taxon>
    </lineage>
</organism>
<dbReference type="EMBL" id="LIHL02000011">
    <property type="protein sequence ID" value="KAF5454570.1"/>
    <property type="molecule type" value="Genomic_DNA"/>
</dbReference>
<dbReference type="Gramene" id="Jr11_08030_p3">
    <property type="protein sequence ID" value="cds.Jr11_08030_p3"/>
    <property type="gene ID" value="Jr11_08030"/>
</dbReference>
<accession>A0A833X9C1</accession>
<keyword evidence="1" id="KW-0812">Transmembrane</keyword>
<dbReference type="AlphaFoldDB" id="A0A833X9C1"/>
<comment type="caution">
    <text evidence="2">The sequence shown here is derived from an EMBL/GenBank/DDBJ whole genome shotgun (WGS) entry which is preliminary data.</text>
</comment>